<evidence type="ECO:0000259" key="9">
    <source>
        <dbReference type="PROSITE" id="PS50886"/>
    </source>
</evidence>
<dbReference type="RefSeq" id="XP_038056614.1">
    <property type="nucleotide sequence ID" value="XM_038200686.1"/>
</dbReference>
<keyword evidence="2" id="KW-0963">Cytoplasm</keyword>
<keyword evidence="4 6" id="KW-0694">RNA-binding</keyword>
<dbReference type="Gene3D" id="2.40.50.140">
    <property type="entry name" value="Nucleic acid-binding proteins"/>
    <property type="match status" value="1"/>
</dbReference>
<proteinExistence type="predicted"/>
<feature type="coiled-coil region" evidence="7">
    <location>
        <begin position="21"/>
        <end position="84"/>
    </location>
</feature>
<evidence type="ECO:0000256" key="4">
    <source>
        <dbReference type="ARBA" id="ARBA00022884"/>
    </source>
</evidence>
<accession>A0A913ZYR0</accession>
<evidence type="ECO:0000256" key="6">
    <source>
        <dbReference type="PROSITE-ProRule" id="PRU00209"/>
    </source>
</evidence>
<dbReference type="InterPro" id="IPR012340">
    <property type="entry name" value="NA-bd_OB-fold"/>
</dbReference>
<keyword evidence="7" id="KW-0175">Coiled coil</keyword>
<dbReference type="Pfam" id="PF01588">
    <property type="entry name" value="tRNA_bind"/>
    <property type="match status" value="1"/>
</dbReference>
<dbReference type="OrthoDB" id="197206at2759"/>
<dbReference type="GO" id="GO:0006412">
    <property type="term" value="P:translation"/>
    <property type="evidence" value="ECO:0007669"/>
    <property type="project" value="UniProtKB-KW"/>
</dbReference>
<evidence type="ECO:0000256" key="3">
    <source>
        <dbReference type="ARBA" id="ARBA00022555"/>
    </source>
</evidence>
<feature type="region of interest" description="Disordered" evidence="8">
    <location>
        <begin position="94"/>
        <end position="159"/>
    </location>
</feature>
<evidence type="ECO:0000313" key="10">
    <source>
        <dbReference type="EnsemblMetazoa" id="XP_038056614.1"/>
    </source>
</evidence>
<keyword evidence="5" id="KW-0648">Protein biosynthesis</keyword>
<dbReference type="OMA" id="NDECIAT"/>
<dbReference type="GO" id="GO:0005737">
    <property type="term" value="C:cytoplasm"/>
    <property type="evidence" value="ECO:0007669"/>
    <property type="project" value="UniProtKB-SubCell"/>
</dbReference>
<dbReference type="FunFam" id="2.40.50.140:FF:000047">
    <property type="entry name" value="tyrosine--tRNA ligase, cytoplasmic isoform X2"/>
    <property type="match status" value="1"/>
</dbReference>
<dbReference type="PROSITE" id="PS50886">
    <property type="entry name" value="TRBD"/>
    <property type="match status" value="1"/>
</dbReference>
<evidence type="ECO:0000256" key="5">
    <source>
        <dbReference type="ARBA" id="ARBA00022917"/>
    </source>
</evidence>
<dbReference type="CDD" id="cd02799">
    <property type="entry name" value="tRNA_bind_EMAP-II_like"/>
    <property type="match status" value="1"/>
</dbReference>
<keyword evidence="3 6" id="KW-0820">tRNA-binding</keyword>
<sequence length="324" mass="35627">MFLIRCGRYVRSTMSGNSAVMERLEQRAQQADQIIARLKSQLNELKKAAVSNNGGKEASLQAENTELQAEVQRALKRLNVVALETSHGGIQIPLPRPFSSQANGEMQESEVKVQMSDPVLKSKDAADQAKPAPKTAKTDKKEKKEKKEKADVQRAATDEPSITQVDLRIGRIIDVKKHPDADTLYLQQVDVGEAVPRTVVSGLIKHVTLEEMQDRLVIMCCNIKPAKMRGVLSQAMVMCAATDDKVEILIPPKGVVPGDRVSCQGYPLADNFPPQMNPKKKIFEQIKPHLRTDANKVACYKGSPLEVEGKGVCVAPTLSKAEVR</sequence>
<evidence type="ECO:0000256" key="1">
    <source>
        <dbReference type="ARBA" id="ARBA00004496"/>
    </source>
</evidence>
<dbReference type="InterPro" id="IPR002547">
    <property type="entry name" value="tRNA-bd_dom"/>
</dbReference>
<feature type="compositionally biased region" description="Basic and acidic residues" evidence="8">
    <location>
        <begin position="136"/>
        <end position="152"/>
    </location>
</feature>
<dbReference type="SUPFAM" id="SSF50249">
    <property type="entry name" value="Nucleic acid-binding proteins"/>
    <property type="match status" value="1"/>
</dbReference>
<name>A0A913ZYR0_PATMI</name>
<dbReference type="PANTHER" id="PTHR11586:SF33">
    <property type="entry name" value="AMINOACYL TRNA SYNTHASE COMPLEX-INTERACTING MULTIFUNCTIONAL PROTEIN 1"/>
    <property type="match status" value="1"/>
</dbReference>
<organism evidence="10 11">
    <name type="scientific">Patiria miniata</name>
    <name type="common">Bat star</name>
    <name type="synonym">Asterina miniata</name>
    <dbReference type="NCBI Taxonomy" id="46514"/>
    <lineage>
        <taxon>Eukaryota</taxon>
        <taxon>Metazoa</taxon>
        <taxon>Echinodermata</taxon>
        <taxon>Eleutherozoa</taxon>
        <taxon>Asterozoa</taxon>
        <taxon>Asteroidea</taxon>
        <taxon>Valvatacea</taxon>
        <taxon>Valvatida</taxon>
        <taxon>Asterinidae</taxon>
        <taxon>Patiria</taxon>
    </lineage>
</organism>
<evidence type="ECO:0000313" key="11">
    <source>
        <dbReference type="Proteomes" id="UP000887568"/>
    </source>
</evidence>
<dbReference type="InterPro" id="IPR051270">
    <property type="entry name" value="Tyrosine-tRNA_ligase_regulator"/>
</dbReference>
<dbReference type="Proteomes" id="UP000887568">
    <property type="component" value="Unplaced"/>
</dbReference>
<dbReference type="AlphaFoldDB" id="A0A913ZYR0"/>
<feature type="domain" description="TRNA-binding" evidence="9">
    <location>
        <begin position="161"/>
        <end position="262"/>
    </location>
</feature>
<evidence type="ECO:0000256" key="7">
    <source>
        <dbReference type="SAM" id="Coils"/>
    </source>
</evidence>
<reference evidence="10" key="1">
    <citation type="submission" date="2022-11" db="UniProtKB">
        <authorList>
            <consortium name="EnsemblMetazoa"/>
        </authorList>
    </citation>
    <scope>IDENTIFICATION</scope>
</reference>
<dbReference type="EnsemblMetazoa" id="XM_038200686.1">
    <property type="protein sequence ID" value="XP_038056614.1"/>
    <property type="gene ID" value="LOC119728444"/>
</dbReference>
<protein>
    <recommendedName>
        <fullName evidence="9">tRNA-binding domain-containing protein</fullName>
    </recommendedName>
</protein>
<dbReference type="GeneID" id="119728444"/>
<keyword evidence="11" id="KW-1185">Reference proteome</keyword>
<dbReference type="GO" id="GO:0000049">
    <property type="term" value="F:tRNA binding"/>
    <property type="evidence" value="ECO:0007669"/>
    <property type="project" value="UniProtKB-UniRule"/>
</dbReference>
<dbReference type="PANTHER" id="PTHR11586">
    <property type="entry name" value="TRNA-AMINOACYLATION COFACTOR ARC1 FAMILY MEMBER"/>
    <property type="match status" value="1"/>
</dbReference>
<evidence type="ECO:0000256" key="8">
    <source>
        <dbReference type="SAM" id="MobiDB-lite"/>
    </source>
</evidence>
<evidence type="ECO:0000256" key="2">
    <source>
        <dbReference type="ARBA" id="ARBA00022490"/>
    </source>
</evidence>
<comment type="subcellular location">
    <subcellularLocation>
        <location evidence="1">Cytoplasm</location>
    </subcellularLocation>
</comment>